<feature type="binding site" evidence="12">
    <location>
        <position position="52"/>
    </location>
    <ligand>
        <name>FAD</name>
        <dbReference type="ChEBI" id="CHEBI:57692"/>
    </ligand>
</feature>
<comment type="cofactor">
    <cofactor evidence="12 14">
        <name>FAD</name>
        <dbReference type="ChEBI" id="CHEBI:57692"/>
    </cofactor>
    <text evidence="12 14">Binds 1 FAD per subunit.</text>
</comment>
<dbReference type="InterPro" id="IPR050151">
    <property type="entry name" value="Class-I_Pyr_Nuc-Dis_Oxidored"/>
</dbReference>
<keyword evidence="4 14" id="KW-0285">Flavoprotein</keyword>
<dbReference type="Proteomes" id="UP001317532">
    <property type="component" value="Chromosome"/>
</dbReference>
<evidence type="ECO:0000313" key="18">
    <source>
        <dbReference type="Proteomes" id="UP001317532"/>
    </source>
</evidence>
<feature type="binding site" evidence="12">
    <location>
        <position position="316"/>
    </location>
    <ligand>
        <name>FAD</name>
        <dbReference type="ChEBI" id="CHEBI:57692"/>
    </ligand>
</feature>
<feature type="active site" description="Proton acceptor" evidence="11">
    <location>
        <position position="449"/>
    </location>
</feature>
<feature type="domain" description="Pyridine nucleotide-disulphide oxidoreductase dimerisation" evidence="15">
    <location>
        <begin position="351"/>
        <end position="458"/>
    </location>
</feature>
<dbReference type="PANTHER" id="PTHR22912:SF160">
    <property type="entry name" value="DIHYDROLIPOYL DEHYDROGENASE"/>
    <property type="match status" value="1"/>
</dbReference>
<evidence type="ECO:0000256" key="12">
    <source>
        <dbReference type="PIRSR" id="PIRSR000350-3"/>
    </source>
</evidence>
<dbReference type="RefSeq" id="WP_317996462.1">
    <property type="nucleotide sequence ID" value="NZ_AP025523.1"/>
</dbReference>
<feature type="domain" description="FAD/NAD(P)-binding" evidence="16">
    <location>
        <begin position="7"/>
        <end position="331"/>
    </location>
</feature>
<dbReference type="GO" id="GO:0050660">
    <property type="term" value="F:flavin adenine dinucleotide binding"/>
    <property type="evidence" value="ECO:0007669"/>
    <property type="project" value="InterPro"/>
</dbReference>
<feature type="disulfide bond" description="Redox-active" evidence="13">
    <location>
        <begin position="43"/>
        <end position="48"/>
    </location>
</feature>
<evidence type="ECO:0000256" key="11">
    <source>
        <dbReference type="PIRSR" id="PIRSR000350-2"/>
    </source>
</evidence>
<evidence type="ECO:0000256" key="3">
    <source>
        <dbReference type="ARBA" id="ARBA00016961"/>
    </source>
</evidence>
<evidence type="ECO:0000256" key="5">
    <source>
        <dbReference type="ARBA" id="ARBA00022827"/>
    </source>
</evidence>
<dbReference type="InterPro" id="IPR036188">
    <property type="entry name" value="FAD/NAD-bd_sf"/>
</dbReference>
<gene>
    <name evidence="17" type="ORF">WPS_07000</name>
</gene>
<protein>
    <recommendedName>
        <fullName evidence="3 14">Dihydrolipoyl dehydrogenase</fullName>
        <ecNumber evidence="2 14">1.8.1.4</ecNumber>
    </recommendedName>
</protein>
<evidence type="ECO:0000256" key="7">
    <source>
        <dbReference type="ARBA" id="ARBA00023027"/>
    </source>
</evidence>
<organism evidence="17 18">
    <name type="scientific">Vulcanimicrobium alpinum</name>
    <dbReference type="NCBI Taxonomy" id="3016050"/>
    <lineage>
        <taxon>Bacteria</taxon>
        <taxon>Bacillati</taxon>
        <taxon>Vulcanimicrobiota</taxon>
        <taxon>Vulcanimicrobiia</taxon>
        <taxon>Vulcanimicrobiales</taxon>
        <taxon>Vulcanimicrobiaceae</taxon>
        <taxon>Vulcanimicrobium</taxon>
    </lineage>
</organism>
<dbReference type="Gene3D" id="3.30.390.30">
    <property type="match status" value="1"/>
</dbReference>
<reference evidence="17 18" key="1">
    <citation type="journal article" date="2022" name="ISME Commun">
        <title>Vulcanimicrobium alpinus gen. nov. sp. nov., the first cultivated representative of the candidate phylum 'Eremiobacterota', is a metabolically versatile aerobic anoxygenic phototroph.</title>
        <authorList>
            <person name="Yabe S."/>
            <person name="Muto K."/>
            <person name="Abe K."/>
            <person name="Yokota A."/>
            <person name="Staudigel H."/>
            <person name="Tebo B.M."/>
        </authorList>
    </citation>
    <scope>NUCLEOTIDE SEQUENCE [LARGE SCALE GENOMIC DNA]</scope>
    <source>
        <strain evidence="17 18">WC8-2</strain>
    </source>
</reference>
<dbReference type="FunFam" id="3.30.390.30:FF:000001">
    <property type="entry name" value="Dihydrolipoyl dehydrogenase"/>
    <property type="match status" value="1"/>
</dbReference>
<dbReference type="InterPro" id="IPR016156">
    <property type="entry name" value="FAD/NAD-linked_Rdtase_dimer_sf"/>
</dbReference>
<keyword evidence="12" id="KW-0547">Nucleotide-binding</keyword>
<dbReference type="SUPFAM" id="SSF55424">
    <property type="entry name" value="FAD/NAD-linked reductases, dimerisation (C-terminal) domain"/>
    <property type="match status" value="1"/>
</dbReference>
<dbReference type="InterPro" id="IPR023753">
    <property type="entry name" value="FAD/NAD-binding_dom"/>
</dbReference>
<keyword evidence="7 12" id="KW-0520">NAD</keyword>
<keyword evidence="6 14" id="KW-0560">Oxidoreductase</keyword>
<dbReference type="InterPro" id="IPR004099">
    <property type="entry name" value="Pyr_nucl-diS_OxRdtase_dimer"/>
</dbReference>
<dbReference type="Gene3D" id="3.50.50.60">
    <property type="entry name" value="FAD/NAD(P)-binding domain"/>
    <property type="match status" value="2"/>
</dbReference>
<dbReference type="Pfam" id="PF02852">
    <property type="entry name" value="Pyr_redox_dim"/>
    <property type="match status" value="1"/>
</dbReference>
<accession>A0AAN1XUW3</accession>
<keyword evidence="9 14" id="KW-0676">Redox-active center</keyword>
<evidence type="ECO:0000313" key="17">
    <source>
        <dbReference type="EMBL" id="BDE05424.1"/>
    </source>
</evidence>
<name>A0AAN1XUW3_UNVUL</name>
<keyword evidence="5 12" id="KW-0274">FAD</keyword>
<dbReference type="PRINTS" id="PR00411">
    <property type="entry name" value="PNDRDTASEI"/>
</dbReference>
<dbReference type="EC" id="1.8.1.4" evidence="2 14"/>
<evidence type="ECO:0000256" key="8">
    <source>
        <dbReference type="ARBA" id="ARBA00023157"/>
    </source>
</evidence>
<dbReference type="PANTHER" id="PTHR22912">
    <property type="entry name" value="DISULFIDE OXIDOREDUCTASE"/>
    <property type="match status" value="1"/>
</dbReference>
<dbReference type="AlphaFoldDB" id="A0AAN1XUW3"/>
<evidence type="ECO:0000256" key="4">
    <source>
        <dbReference type="ARBA" id="ARBA00022630"/>
    </source>
</evidence>
<dbReference type="Pfam" id="PF07992">
    <property type="entry name" value="Pyr_redox_2"/>
    <property type="match status" value="1"/>
</dbReference>
<evidence type="ECO:0000256" key="13">
    <source>
        <dbReference type="PIRSR" id="PIRSR000350-4"/>
    </source>
</evidence>
<dbReference type="EMBL" id="AP025523">
    <property type="protein sequence ID" value="BDE05424.1"/>
    <property type="molecule type" value="Genomic_DNA"/>
</dbReference>
<comment type="miscellaneous">
    <text evidence="14">The active site is a redox-active disulfide bond.</text>
</comment>
<dbReference type="PRINTS" id="PR00368">
    <property type="entry name" value="FADPNR"/>
</dbReference>
<keyword evidence="18" id="KW-1185">Reference proteome</keyword>
<dbReference type="PIRSF" id="PIRSF000350">
    <property type="entry name" value="Mercury_reductase_MerA"/>
    <property type="match status" value="1"/>
</dbReference>
<dbReference type="GO" id="GO:0006103">
    <property type="term" value="P:2-oxoglutarate metabolic process"/>
    <property type="evidence" value="ECO:0007669"/>
    <property type="project" value="TreeGrafter"/>
</dbReference>
<keyword evidence="8" id="KW-1015">Disulfide bond</keyword>
<feature type="binding site" evidence="12">
    <location>
        <position position="204"/>
    </location>
    <ligand>
        <name>NAD(+)</name>
        <dbReference type="ChEBI" id="CHEBI:57540"/>
    </ligand>
</feature>
<evidence type="ECO:0000256" key="14">
    <source>
        <dbReference type="RuleBase" id="RU003692"/>
    </source>
</evidence>
<dbReference type="InterPro" id="IPR012999">
    <property type="entry name" value="Pyr_OxRdtase_I_AS"/>
</dbReference>
<evidence type="ECO:0000259" key="15">
    <source>
        <dbReference type="Pfam" id="PF02852"/>
    </source>
</evidence>
<sequence length="482" mass="50663">MAPFNVDALVIGAGPGGYHAAIRLGQLGKKVVCFDRDEVGGVCLNWGCIPTKALLHVGEISRQIEHAGQLGLKVPKAEVDREGVAAFADKVVKANVGGVNQLFKANNVEFAYGDASFTSKNTVSLKKKDGSTDEYTAPAIVIATGSAPINVGAWPHDGDVIINSDEAVRIKRIPQTMLIVGGGVIGLEFATVYTRMGAKVLVVEAMPQLLTGTDLEISKTLGRILKKQGVEIMLSTKVETIEKSGPQRAKVTISGEGTNNKPETREFDQVLVAVGRKPVTDTLNLAAAGLATNDKGFLDVDAQRRTKVEGIYAIGDVTGAPMLAHKAMKEGVVAAEVIAGDKASAFDPVAIPNCVYTDPEVATIGLSEEEAKAAGYDVRVGKMNLIASGRARTMNETDGLIKLIGDAKTDLLLGMHIVAPQAESLIGEGVIALEMGATVEDIGLSIHPHPTLTESIMDTAEFMHGKAIHIVNAKPAKQPAAV</sequence>
<evidence type="ECO:0000256" key="2">
    <source>
        <dbReference type="ARBA" id="ARBA00012608"/>
    </source>
</evidence>
<dbReference type="InterPro" id="IPR001100">
    <property type="entry name" value="Pyr_nuc-diS_OxRdtase"/>
</dbReference>
<feature type="binding site" evidence="12">
    <location>
        <begin position="144"/>
        <end position="146"/>
    </location>
    <ligand>
        <name>FAD</name>
        <dbReference type="ChEBI" id="CHEBI:57692"/>
    </ligand>
</feature>
<dbReference type="GO" id="GO:0004148">
    <property type="term" value="F:dihydrolipoyl dehydrogenase (NADH) activity"/>
    <property type="evidence" value="ECO:0007669"/>
    <property type="project" value="UniProtKB-EC"/>
</dbReference>
<dbReference type="NCBIfam" id="TIGR01350">
    <property type="entry name" value="lipoamide_DH"/>
    <property type="match status" value="1"/>
</dbReference>
<dbReference type="InterPro" id="IPR006258">
    <property type="entry name" value="Lipoamide_DH"/>
</dbReference>
<dbReference type="KEGG" id="vab:WPS_07000"/>
<evidence type="ECO:0000256" key="10">
    <source>
        <dbReference type="ARBA" id="ARBA00049187"/>
    </source>
</evidence>
<evidence type="ECO:0000256" key="6">
    <source>
        <dbReference type="ARBA" id="ARBA00023002"/>
    </source>
</evidence>
<feature type="binding site" evidence="12">
    <location>
        <begin position="322"/>
        <end position="325"/>
    </location>
    <ligand>
        <name>FAD</name>
        <dbReference type="ChEBI" id="CHEBI:57692"/>
    </ligand>
</feature>
<dbReference type="PROSITE" id="PS00076">
    <property type="entry name" value="PYRIDINE_REDOX_1"/>
    <property type="match status" value="1"/>
</dbReference>
<feature type="binding site" evidence="12">
    <location>
        <begin position="181"/>
        <end position="188"/>
    </location>
    <ligand>
        <name>NAD(+)</name>
        <dbReference type="ChEBI" id="CHEBI:57540"/>
    </ligand>
</feature>
<feature type="binding site" evidence="12">
    <location>
        <position position="275"/>
    </location>
    <ligand>
        <name>NAD(+)</name>
        <dbReference type="ChEBI" id="CHEBI:57540"/>
    </ligand>
</feature>
<evidence type="ECO:0000256" key="1">
    <source>
        <dbReference type="ARBA" id="ARBA00007532"/>
    </source>
</evidence>
<dbReference type="SUPFAM" id="SSF51905">
    <property type="entry name" value="FAD/NAD(P)-binding domain"/>
    <property type="match status" value="1"/>
</dbReference>
<comment type="catalytic activity">
    <reaction evidence="10 14">
        <text>N(6)-[(R)-dihydrolipoyl]-L-lysyl-[protein] + NAD(+) = N(6)-[(R)-lipoyl]-L-lysyl-[protein] + NADH + H(+)</text>
        <dbReference type="Rhea" id="RHEA:15045"/>
        <dbReference type="Rhea" id="RHEA-COMP:10474"/>
        <dbReference type="Rhea" id="RHEA-COMP:10475"/>
        <dbReference type="ChEBI" id="CHEBI:15378"/>
        <dbReference type="ChEBI" id="CHEBI:57540"/>
        <dbReference type="ChEBI" id="CHEBI:57945"/>
        <dbReference type="ChEBI" id="CHEBI:83099"/>
        <dbReference type="ChEBI" id="CHEBI:83100"/>
        <dbReference type="EC" id="1.8.1.4"/>
    </reaction>
</comment>
<evidence type="ECO:0000259" key="16">
    <source>
        <dbReference type="Pfam" id="PF07992"/>
    </source>
</evidence>
<proteinExistence type="inferred from homology"/>
<evidence type="ECO:0000256" key="9">
    <source>
        <dbReference type="ARBA" id="ARBA00023284"/>
    </source>
</evidence>
<comment type="similarity">
    <text evidence="1 14">Belongs to the class-I pyridine nucleotide-disulfide oxidoreductase family.</text>
</comment>